<comment type="function">
    <text evidence="6">Chaperone protein involved in the assembly of the mitochondrial NADH:ubiquinone oxidoreductase complex (complex I). Participates in constructing the membrane arm of complex I.</text>
</comment>
<dbReference type="STRING" id="29139.ENSVURP00010025622"/>
<evidence type="ECO:0000313" key="11">
    <source>
        <dbReference type="Ensembl" id="ENSVURP00010025622.1"/>
    </source>
</evidence>
<feature type="transmembrane region" description="Helical" evidence="10">
    <location>
        <begin position="131"/>
        <end position="152"/>
    </location>
</feature>
<dbReference type="PANTHER" id="PTHR13002">
    <property type="entry name" value="C3ORF1 PROTEIN-RELATED"/>
    <property type="match status" value="1"/>
</dbReference>
<evidence type="ECO:0000256" key="7">
    <source>
        <dbReference type="ARBA" id="ARBA00040778"/>
    </source>
</evidence>
<protein>
    <recommendedName>
        <fullName evidence="7">Complex I assembly factor TIMMDC1, mitochondrial</fullName>
    </recommendedName>
    <alternativeName>
        <fullName evidence="8">Translocase of inner mitochondrial membrane domain-containing protein 1</fullName>
    </alternativeName>
</protein>
<evidence type="ECO:0000313" key="12">
    <source>
        <dbReference type="Proteomes" id="UP000314987"/>
    </source>
</evidence>
<dbReference type="GeneTree" id="ENSGT00390000013817"/>
<feature type="region of interest" description="Disordered" evidence="9">
    <location>
        <begin position="253"/>
        <end position="286"/>
    </location>
</feature>
<feature type="transmembrane region" description="Helical" evidence="10">
    <location>
        <begin position="164"/>
        <end position="183"/>
    </location>
</feature>
<accession>A0A4X2LX76</accession>
<organism evidence="11 12">
    <name type="scientific">Vombatus ursinus</name>
    <name type="common">Common wombat</name>
    <dbReference type="NCBI Taxonomy" id="29139"/>
    <lineage>
        <taxon>Eukaryota</taxon>
        <taxon>Metazoa</taxon>
        <taxon>Chordata</taxon>
        <taxon>Craniata</taxon>
        <taxon>Vertebrata</taxon>
        <taxon>Euteleostomi</taxon>
        <taxon>Mammalia</taxon>
        <taxon>Metatheria</taxon>
        <taxon>Diprotodontia</taxon>
        <taxon>Vombatidae</taxon>
        <taxon>Vombatus</taxon>
    </lineage>
</organism>
<reference evidence="11" key="2">
    <citation type="submission" date="2025-08" db="UniProtKB">
        <authorList>
            <consortium name="Ensembl"/>
        </authorList>
    </citation>
    <scope>IDENTIFICATION</scope>
</reference>
<dbReference type="InterPro" id="IPR055299">
    <property type="entry name" value="TIMMDC1"/>
</dbReference>
<evidence type="ECO:0000256" key="5">
    <source>
        <dbReference type="ARBA" id="ARBA00023136"/>
    </source>
</evidence>
<reference evidence="12" key="1">
    <citation type="submission" date="2018-12" db="EMBL/GenBank/DDBJ databases">
        <authorList>
            <person name="Yazar S."/>
        </authorList>
    </citation>
    <scope>NUCLEOTIDE SEQUENCE [LARGE SCALE GENOMIC DNA]</scope>
</reference>
<evidence type="ECO:0000256" key="10">
    <source>
        <dbReference type="SAM" id="Phobius"/>
    </source>
</evidence>
<evidence type="ECO:0000256" key="8">
    <source>
        <dbReference type="ARBA" id="ARBA00041344"/>
    </source>
</evidence>
<reference evidence="11" key="3">
    <citation type="submission" date="2025-09" db="UniProtKB">
        <authorList>
            <consortium name="Ensembl"/>
        </authorList>
    </citation>
    <scope>IDENTIFICATION</scope>
</reference>
<proteinExistence type="inferred from homology"/>
<dbReference type="GO" id="GO:0016020">
    <property type="term" value="C:membrane"/>
    <property type="evidence" value="ECO:0007669"/>
    <property type="project" value="UniProtKB-SubCell"/>
</dbReference>
<evidence type="ECO:0000256" key="1">
    <source>
        <dbReference type="ARBA" id="ARBA00004141"/>
    </source>
</evidence>
<dbReference type="Pfam" id="PF02466">
    <property type="entry name" value="Tim17"/>
    <property type="match status" value="1"/>
</dbReference>
<evidence type="ECO:0000256" key="2">
    <source>
        <dbReference type="ARBA" id="ARBA00008444"/>
    </source>
</evidence>
<evidence type="ECO:0000256" key="6">
    <source>
        <dbReference type="ARBA" id="ARBA00037236"/>
    </source>
</evidence>
<dbReference type="PANTHER" id="PTHR13002:SF1">
    <property type="entry name" value="COMPLEX I ASSEMBLY FACTOR TIMMDC1, MITOCHONDRIAL"/>
    <property type="match status" value="1"/>
</dbReference>
<dbReference type="Ensembl" id="ENSVURT00010029174.1">
    <property type="protein sequence ID" value="ENSVURP00010025622.1"/>
    <property type="gene ID" value="ENSVURG00010019618.1"/>
</dbReference>
<keyword evidence="4 10" id="KW-1133">Transmembrane helix</keyword>
<name>A0A4X2LX76_VOMUR</name>
<dbReference type="AlphaFoldDB" id="A0A4X2LX76"/>
<evidence type="ECO:0000256" key="9">
    <source>
        <dbReference type="SAM" id="MobiDB-lite"/>
    </source>
</evidence>
<dbReference type="Proteomes" id="UP000314987">
    <property type="component" value="Unassembled WGS sequence"/>
</dbReference>
<keyword evidence="5 10" id="KW-0472">Membrane</keyword>
<dbReference type="OMA" id="DHRHAGI"/>
<evidence type="ECO:0000256" key="3">
    <source>
        <dbReference type="ARBA" id="ARBA00022692"/>
    </source>
</evidence>
<dbReference type="GO" id="GO:0032981">
    <property type="term" value="P:mitochondrial respiratory chain complex I assembly"/>
    <property type="evidence" value="ECO:0007669"/>
    <property type="project" value="InterPro"/>
</dbReference>
<keyword evidence="12" id="KW-1185">Reference proteome</keyword>
<keyword evidence="3 10" id="KW-0812">Transmembrane</keyword>
<sequence length="286" mass="32373">RRSTCPAPFGRAWEILVPFPRVLAEESTIATNFSHSPEKTLPPHIKGPFYPESGWDRLKVLFVRDEHLPVPEEIDYIYRSAASGAIIGWIYGGIPAFYHAKQRYISQSHADIYYNWFDAVQSACRAAIQGFIWYGWWWSWKTAIFVTLFNTVSTGLNVYRNKNAISHFVVAGAATGSLFRIHLGLSSLVVGGIIGAILGAPFGITLMAILKFQGETVWDRKWKDQKELYESKLNEWKARLLVIDAVTEEFESNIGKNQSERDTEKIEELLNLPRKPSSATDSKDGD</sequence>
<feature type="transmembrane region" description="Helical" evidence="10">
    <location>
        <begin position="189"/>
        <end position="210"/>
    </location>
</feature>
<comment type="subcellular location">
    <subcellularLocation>
        <location evidence="1">Membrane</location>
        <topology evidence="1">Multi-pass membrane protein</topology>
    </subcellularLocation>
</comment>
<comment type="similarity">
    <text evidence="2">Belongs to the Tim17/Tim22/Tim23 family.</text>
</comment>
<evidence type="ECO:0000256" key="4">
    <source>
        <dbReference type="ARBA" id="ARBA00022989"/>
    </source>
</evidence>
<dbReference type="GO" id="GO:0005739">
    <property type="term" value="C:mitochondrion"/>
    <property type="evidence" value="ECO:0007669"/>
    <property type="project" value="TreeGrafter"/>
</dbReference>
<feature type="compositionally biased region" description="Basic and acidic residues" evidence="9">
    <location>
        <begin position="258"/>
        <end position="268"/>
    </location>
</feature>